<dbReference type="OrthoDB" id="7594964at2"/>
<sequence>MRNLIAAGVIALGLASPALAQDMSTSAPASTTTATTPDGSKLFGFEPYFGVLGGYHSFDRRERFVGPNGERFDGALIEGLVGANLPLGPVFVGVEGFAAKGFSDINWEYGVRGRAGGRIGESGLIYGSVGYTWVDPKSNRGFDFVNTGPNDGVTENGRRKDWVYGLGVEVGPRDIGLGGVTGRSGLRLRVSAETYDLKSIRPMAGVIFHF</sequence>
<dbReference type="InterPro" id="IPR011250">
    <property type="entry name" value="OMP/PagP_B-barrel"/>
</dbReference>
<organism evidence="2 3">
    <name type="scientific">Sandarakinorhabdus fusca</name>
    <dbReference type="NCBI Taxonomy" id="1439888"/>
    <lineage>
        <taxon>Bacteria</taxon>
        <taxon>Pseudomonadati</taxon>
        <taxon>Pseudomonadota</taxon>
        <taxon>Alphaproteobacteria</taxon>
        <taxon>Sphingomonadales</taxon>
        <taxon>Sphingosinicellaceae</taxon>
        <taxon>Sandarakinorhabdus</taxon>
    </lineage>
</organism>
<reference evidence="2 3" key="1">
    <citation type="submission" date="2019-09" db="EMBL/GenBank/DDBJ databases">
        <title>Polymorphobacter sp. isolated from a lake in China.</title>
        <authorList>
            <person name="Liu Z."/>
        </authorList>
    </citation>
    <scope>NUCLEOTIDE SEQUENCE [LARGE SCALE GENOMIC DNA]</scope>
    <source>
        <strain evidence="2 3">D40P</strain>
    </source>
</reference>
<comment type="caution">
    <text evidence="2">The sequence shown here is derived from an EMBL/GenBank/DDBJ whole genome shotgun (WGS) entry which is preliminary data.</text>
</comment>
<dbReference type="EMBL" id="WIOL01000003">
    <property type="protein sequence ID" value="MQT17763.1"/>
    <property type="molecule type" value="Genomic_DNA"/>
</dbReference>
<dbReference type="Proteomes" id="UP000481327">
    <property type="component" value="Unassembled WGS sequence"/>
</dbReference>
<dbReference type="AlphaFoldDB" id="A0A7C9KMD7"/>
<dbReference type="RefSeq" id="WP_152578191.1">
    <property type="nucleotide sequence ID" value="NZ_JAATJI010000002.1"/>
</dbReference>
<evidence type="ECO:0000256" key="1">
    <source>
        <dbReference type="SAM" id="SignalP"/>
    </source>
</evidence>
<evidence type="ECO:0000313" key="3">
    <source>
        <dbReference type="Proteomes" id="UP000481327"/>
    </source>
</evidence>
<dbReference type="SUPFAM" id="SSF56925">
    <property type="entry name" value="OMPA-like"/>
    <property type="match status" value="1"/>
</dbReference>
<gene>
    <name evidence="2" type="ORF">F3168_10895</name>
</gene>
<feature type="signal peptide" evidence="1">
    <location>
        <begin position="1"/>
        <end position="20"/>
    </location>
</feature>
<name>A0A7C9KMD7_9SPHN</name>
<proteinExistence type="predicted"/>
<keyword evidence="1" id="KW-0732">Signal</keyword>
<keyword evidence="3" id="KW-1185">Reference proteome</keyword>
<protein>
    <submittedName>
        <fullName evidence="2">Opacity protein</fullName>
    </submittedName>
</protein>
<dbReference type="Gene3D" id="2.40.160.20">
    <property type="match status" value="1"/>
</dbReference>
<feature type="chain" id="PRO_5029019122" evidence="1">
    <location>
        <begin position="21"/>
        <end position="210"/>
    </location>
</feature>
<accession>A0A7C9KMD7</accession>
<evidence type="ECO:0000313" key="2">
    <source>
        <dbReference type="EMBL" id="MQT17763.1"/>
    </source>
</evidence>